<sequence>MEMPWQPFAVGLAQDSSNTSLLSGLVDSALKSPLKEKLGPTFQQLQKLKLHQSPFVIISVIGQELLAAGLYGSSIAMLEAALQIGDLQFKVTRLCVLSPQQCTLGTWQYRQSNNIHAA</sequence>
<dbReference type="Proteomes" id="UP000596742">
    <property type="component" value="Unassembled WGS sequence"/>
</dbReference>
<organism evidence="1 2">
    <name type="scientific">Mytilus galloprovincialis</name>
    <name type="common">Mediterranean mussel</name>
    <dbReference type="NCBI Taxonomy" id="29158"/>
    <lineage>
        <taxon>Eukaryota</taxon>
        <taxon>Metazoa</taxon>
        <taxon>Spiralia</taxon>
        <taxon>Lophotrochozoa</taxon>
        <taxon>Mollusca</taxon>
        <taxon>Bivalvia</taxon>
        <taxon>Autobranchia</taxon>
        <taxon>Pteriomorphia</taxon>
        <taxon>Mytilida</taxon>
        <taxon>Mytiloidea</taxon>
        <taxon>Mytilidae</taxon>
        <taxon>Mytilinae</taxon>
        <taxon>Mytilus</taxon>
    </lineage>
</organism>
<comment type="caution">
    <text evidence="1">The sequence shown here is derived from an EMBL/GenBank/DDBJ whole genome shotgun (WGS) entry which is preliminary data.</text>
</comment>
<reference evidence="1" key="1">
    <citation type="submission" date="2018-11" db="EMBL/GenBank/DDBJ databases">
        <authorList>
            <person name="Alioto T."/>
            <person name="Alioto T."/>
        </authorList>
    </citation>
    <scope>NUCLEOTIDE SEQUENCE</scope>
</reference>
<accession>A0A8B6GSJ8</accession>
<name>A0A8B6GSJ8_MYTGA</name>
<dbReference type="EMBL" id="UYJE01008901">
    <property type="protein sequence ID" value="VDI68397.1"/>
    <property type="molecule type" value="Genomic_DNA"/>
</dbReference>
<evidence type="ECO:0000313" key="2">
    <source>
        <dbReference type="Proteomes" id="UP000596742"/>
    </source>
</evidence>
<proteinExistence type="predicted"/>
<keyword evidence="2" id="KW-1185">Reference proteome</keyword>
<dbReference type="AlphaFoldDB" id="A0A8B6GSJ8"/>
<dbReference type="OrthoDB" id="626167at2759"/>
<protein>
    <submittedName>
        <fullName evidence="1">Uncharacterized protein</fullName>
    </submittedName>
</protein>
<gene>
    <name evidence="1" type="ORF">MGAL_10B033961</name>
</gene>
<evidence type="ECO:0000313" key="1">
    <source>
        <dbReference type="EMBL" id="VDI68397.1"/>
    </source>
</evidence>